<dbReference type="AlphaFoldDB" id="A0A0F2THX9"/>
<keyword evidence="3" id="KW-1185">Reference proteome</keyword>
<dbReference type="Pfam" id="PF17260">
    <property type="entry name" value="DUF5326"/>
    <property type="match status" value="1"/>
</dbReference>
<evidence type="ECO:0000313" key="2">
    <source>
        <dbReference type="EMBL" id="KJS61322.1"/>
    </source>
</evidence>
<evidence type="ECO:0000313" key="3">
    <source>
        <dbReference type="Proteomes" id="UP000033699"/>
    </source>
</evidence>
<keyword evidence="1" id="KW-0472">Membrane</keyword>
<dbReference type="InterPro" id="IPR020246">
    <property type="entry name" value="Uncharacterised_SCO3924"/>
</dbReference>
<accession>A0A0F2THX9</accession>
<organism evidence="2 3">
    <name type="scientific">Streptomyces rubellomurinus (strain ATCC 31215)</name>
    <dbReference type="NCBI Taxonomy" id="359131"/>
    <lineage>
        <taxon>Bacteria</taxon>
        <taxon>Bacillati</taxon>
        <taxon>Actinomycetota</taxon>
        <taxon>Actinomycetes</taxon>
        <taxon>Kitasatosporales</taxon>
        <taxon>Streptomycetaceae</taxon>
        <taxon>Streptomyces</taxon>
    </lineage>
</organism>
<comment type="caution">
    <text evidence="2">The sequence shown here is derived from an EMBL/GenBank/DDBJ whole genome shotgun (WGS) entry which is preliminary data.</text>
</comment>
<dbReference type="Proteomes" id="UP000033699">
    <property type="component" value="Unassembled WGS sequence"/>
</dbReference>
<proteinExistence type="predicted"/>
<gene>
    <name evidence="2" type="ORF">VM95_15785</name>
</gene>
<keyword evidence="1" id="KW-0812">Transmembrane</keyword>
<reference evidence="2 3" key="1">
    <citation type="submission" date="2015-02" db="EMBL/GenBank/DDBJ databases">
        <authorList>
            <person name="Ju K.-S."/>
            <person name="Doroghazi J.R."/>
            <person name="Metcalf W."/>
        </authorList>
    </citation>
    <scope>NUCLEOTIDE SEQUENCE [LARGE SCALE GENOMIC DNA]</scope>
    <source>
        <strain evidence="2 3">ATCC 31215</strain>
    </source>
</reference>
<protein>
    <submittedName>
        <fullName evidence="2">Uncharacterized protein</fullName>
    </submittedName>
</protein>
<dbReference type="RefSeq" id="WP_045697000.1">
    <property type="nucleotide sequence ID" value="NZ_JZKH01000028.1"/>
</dbReference>
<feature type="transmembrane region" description="Helical" evidence="1">
    <location>
        <begin position="39"/>
        <end position="60"/>
    </location>
</feature>
<dbReference type="PATRIC" id="fig|359131.3.peg.3512"/>
<keyword evidence="1" id="KW-1133">Transmembrane helix</keyword>
<feature type="transmembrane region" description="Helical" evidence="1">
    <location>
        <begin position="12"/>
        <end position="33"/>
    </location>
</feature>
<name>A0A0F2THX9_STRR3</name>
<dbReference type="EMBL" id="JZKH01000028">
    <property type="protein sequence ID" value="KJS61322.1"/>
    <property type="molecule type" value="Genomic_DNA"/>
</dbReference>
<evidence type="ECO:0000256" key="1">
    <source>
        <dbReference type="SAM" id="Phobius"/>
    </source>
</evidence>
<sequence length="66" mass="7034">MAELWKSLPSWVRNIVIPVLVLVLAWNIVGFVFGVVGALLSIVIKLLVVVGIAAAVVILVKKAARS</sequence>